<evidence type="ECO:0000256" key="3">
    <source>
        <dbReference type="ARBA" id="ARBA00022448"/>
    </source>
</evidence>
<dbReference type="CDD" id="cd19526">
    <property type="entry name" value="RecA-like_PEX1_r2"/>
    <property type="match status" value="1"/>
</dbReference>
<reference evidence="22 23" key="1">
    <citation type="submission" date="2019-03" db="EMBL/GenBank/DDBJ databases">
        <title>Sequencing 25 genomes of Wallemia mellicola.</title>
        <authorList>
            <person name="Gostincar C."/>
        </authorList>
    </citation>
    <scope>NUCLEOTIDE SEQUENCE [LARGE SCALE GENOMIC DNA]</scope>
    <source>
        <strain evidence="22 23">EXF-6152</strain>
    </source>
</reference>
<dbReference type="InterPro" id="IPR029033">
    <property type="entry name" value="His_PPase_superfam"/>
</dbReference>
<evidence type="ECO:0000256" key="11">
    <source>
        <dbReference type="ARBA" id="ARBA00023136"/>
    </source>
</evidence>
<comment type="similarity">
    <text evidence="2">Belongs to the AAA ATPase family.</text>
</comment>
<dbReference type="SMART" id="SM00855">
    <property type="entry name" value="PGAM"/>
    <property type="match status" value="1"/>
</dbReference>
<dbReference type="GO" id="GO:0005778">
    <property type="term" value="C:peroxisomal membrane"/>
    <property type="evidence" value="ECO:0007669"/>
    <property type="project" value="UniProtKB-SubCell"/>
</dbReference>
<dbReference type="PROSITE" id="PS00674">
    <property type="entry name" value="AAA"/>
    <property type="match status" value="1"/>
</dbReference>
<keyword evidence="4" id="KW-0963">Cytoplasm</keyword>
<dbReference type="Proteomes" id="UP000310685">
    <property type="component" value="Unassembled WGS sequence"/>
</dbReference>
<dbReference type="PANTHER" id="PTHR23077:SF12">
    <property type="entry name" value="PEROXISOMAL ATPASE PEX1"/>
    <property type="match status" value="1"/>
</dbReference>
<evidence type="ECO:0000256" key="10">
    <source>
        <dbReference type="ARBA" id="ARBA00022927"/>
    </source>
</evidence>
<keyword evidence="6" id="KW-0677">Repeat</keyword>
<accession>A0A4T0MF70</accession>
<evidence type="ECO:0000256" key="17">
    <source>
        <dbReference type="ARBA" id="ARBA00064205"/>
    </source>
</evidence>
<feature type="active site" description="Proton donor/acceptor" evidence="18">
    <location>
        <position position="1013"/>
    </location>
</feature>
<dbReference type="CDD" id="cd07067">
    <property type="entry name" value="HP_PGM_like"/>
    <property type="match status" value="1"/>
</dbReference>
<evidence type="ECO:0000313" key="23">
    <source>
        <dbReference type="Proteomes" id="UP000310685"/>
    </source>
</evidence>
<keyword evidence="9" id="KW-0067">ATP-binding</keyword>
<keyword evidence="5" id="KW-0962">Peroxisome biogenesis</keyword>
<comment type="subcellular location">
    <subcellularLocation>
        <location evidence="1">Cytoplasm</location>
        <location evidence="1">Cytosol</location>
    </subcellularLocation>
    <subcellularLocation>
        <location evidence="15">Peroxisome membrane</location>
    </subcellularLocation>
</comment>
<evidence type="ECO:0000256" key="5">
    <source>
        <dbReference type="ARBA" id="ARBA00022593"/>
    </source>
</evidence>
<dbReference type="EMBL" id="SPRC01000007">
    <property type="protein sequence ID" value="TIB81498.1"/>
    <property type="molecule type" value="Genomic_DNA"/>
</dbReference>
<dbReference type="InterPro" id="IPR003959">
    <property type="entry name" value="ATPase_AAA_core"/>
</dbReference>
<dbReference type="InterPro" id="IPR003960">
    <property type="entry name" value="ATPase_AAA_CS"/>
</dbReference>
<evidence type="ECO:0000256" key="6">
    <source>
        <dbReference type="ARBA" id="ARBA00022737"/>
    </source>
</evidence>
<dbReference type="Pfam" id="PF00300">
    <property type="entry name" value="His_Phos_1"/>
    <property type="match status" value="1"/>
</dbReference>
<dbReference type="FunFam" id="3.40.50.300:FF:000149">
    <property type="entry name" value="Nuclear valosin-containing protein-like"/>
    <property type="match status" value="1"/>
</dbReference>
<comment type="subunit">
    <text evidence="17">Interacts with PEX6; forming the PEX1-PEX6 AAA ATPase complex, which is composed of a heterohexamer formed by a trimer of PEX1-PEX6 dimers.</text>
</comment>
<feature type="binding site" evidence="19">
    <location>
        <begin position="943"/>
        <end position="944"/>
    </location>
    <ligand>
        <name>substrate</name>
    </ligand>
</feature>
<feature type="compositionally biased region" description="Basic and acidic residues" evidence="20">
    <location>
        <begin position="828"/>
        <end position="840"/>
    </location>
</feature>
<dbReference type="GO" id="GO:0005829">
    <property type="term" value="C:cytosol"/>
    <property type="evidence" value="ECO:0007669"/>
    <property type="project" value="UniProtKB-SubCell"/>
</dbReference>
<feature type="region of interest" description="Disordered" evidence="20">
    <location>
        <begin position="125"/>
        <end position="152"/>
    </location>
</feature>
<evidence type="ECO:0000256" key="16">
    <source>
        <dbReference type="ARBA" id="ARBA00048778"/>
    </source>
</evidence>
<keyword evidence="8" id="KW-0378">Hydrolase</keyword>
<evidence type="ECO:0000256" key="4">
    <source>
        <dbReference type="ARBA" id="ARBA00022490"/>
    </source>
</evidence>
<dbReference type="Gene3D" id="3.10.330.10">
    <property type="match status" value="1"/>
</dbReference>
<evidence type="ECO:0000256" key="20">
    <source>
        <dbReference type="SAM" id="MobiDB-lite"/>
    </source>
</evidence>
<keyword evidence="12" id="KW-0576">Peroxisome</keyword>
<comment type="catalytic activity">
    <reaction evidence="16">
        <text>ATP + H2O = ADP + phosphate + H(+)</text>
        <dbReference type="Rhea" id="RHEA:13065"/>
        <dbReference type="ChEBI" id="CHEBI:15377"/>
        <dbReference type="ChEBI" id="CHEBI:15378"/>
        <dbReference type="ChEBI" id="CHEBI:30616"/>
        <dbReference type="ChEBI" id="CHEBI:43474"/>
        <dbReference type="ChEBI" id="CHEBI:456216"/>
    </reaction>
    <physiologicalReaction direction="left-to-right" evidence="16">
        <dbReference type="Rhea" id="RHEA:13066"/>
    </physiologicalReaction>
</comment>
<dbReference type="GO" id="GO:0005524">
    <property type="term" value="F:ATP binding"/>
    <property type="evidence" value="ECO:0007669"/>
    <property type="project" value="UniProtKB-KW"/>
</dbReference>
<feature type="region of interest" description="Disordered" evidence="20">
    <location>
        <begin position="801"/>
        <end position="865"/>
    </location>
</feature>
<feature type="compositionally biased region" description="Basic and acidic residues" evidence="20">
    <location>
        <begin position="850"/>
        <end position="863"/>
    </location>
</feature>
<keyword evidence="7" id="KW-0547">Nucleotide-binding</keyword>
<sequence length="1140" mass="126087">MASAIATLAIEDYLEIDPLVANAYGLNEGSNVTISLHSSLPTAKTVSVVPDTADDWELLEAHAEYVEENLLSQVRMTSTTQPMVVYLPSSSFLTFRVEATDPVTSSSYNGTPAVRLDRDTEVAFAPKLRRPPSSSQSTVRPTQTPLEQDDSSVQQLVRLLPARVFPSTEAGVCYVSSSFLQKIGIGRKTTFQLTRIKSPITRHNEIKEKGKADDNGLSLGGMSNSLKNATSKPYDETDQSLVLSVVPDDDILDGHIAIPLGSHQRLQWKEYELLSIQISQSQVQYHEYDILKPLFNTSDDKILPGQGDLLQNASEFLISSLGMSLSKLSTSRPTDRSLGLLISGGFSSGKTSLVKSLAHHLGQDSRILANSVYEDVSGWSQEKVSTISDKLCLLIEEANLKAPSLIILDNLDILLTTEDEQNNNQSSRARTLSEIFVRLFSPGSCNLPQGVVLVGVASNSLHASIGASHVFGREVKVGSPNKHIRKEILEMILESYTSVDSSDVNTALVASETEGYLPTDLVSIVERALHHASLAHKHSEEILAMRTSHLERSLEGYRPHALRNVSLQSSSVGWKDIGGMRYVKGVIRETLEWPTKYAAIFKNCPLRLRSGLLLYGFPGCGKTLIASAVAKECNLNFISVKGPELLNKYIGQSEASTRHYFERAQAAKPCVLFFDEFESIAPRRGHDSTGVTDRVVNQFLTQMDGAEGLEGVYVLAATSRPDLIDPALLRPGRLDKSLLCDMPDTIDRLDILKTLTKDMDVDSDVDLQEIASKCVDYTGADLQALVYNAHLESVHAAIATDEKTVSSEEESQTPPREWSISSKNPMTRSEEAELGRRVEKLFSSTKKHAKETSKGEKRQENTSRARITAENIHKSLKNTPPSVSQDELRRLDKVYHSFTSGRPSDYKGALFDHHHCDMTEKPFPRVFLIRHGQTEWSQNGRHTGTSDIPLTERGAQIVKELGPRVVGEGKLIDPSQISKVFLSPRQRAKSTYELLFGEHKVTGEVVETNDAREWTYGDYEGLKPAEIKALNPNFWIWTDGCPNGESPEELTARADNLVKEIREVHRKHLEDRKNGVETQGSGDVVLVSHGHFSRVFIPRFLGFELQTLGPKLVVEAGAVQVLGYQHKNLDEPSIYAMNLE</sequence>
<dbReference type="Gene3D" id="3.40.50.300">
    <property type="entry name" value="P-loop containing nucleotide triphosphate hydrolases"/>
    <property type="match status" value="2"/>
</dbReference>
<evidence type="ECO:0000256" key="13">
    <source>
        <dbReference type="ARBA" id="ARBA00032509"/>
    </source>
</evidence>
<keyword evidence="10" id="KW-0653">Protein transport</keyword>
<evidence type="ECO:0000256" key="14">
    <source>
        <dbReference type="ARBA" id="ARBA00034532"/>
    </source>
</evidence>
<evidence type="ECO:0000256" key="18">
    <source>
        <dbReference type="PIRSR" id="PIRSR613078-1"/>
    </source>
</evidence>
<evidence type="ECO:0000256" key="8">
    <source>
        <dbReference type="ARBA" id="ARBA00022801"/>
    </source>
</evidence>
<dbReference type="PANTHER" id="PTHR23077">
    <property type="entry name" value="AAA-FAMILY ATPASE"/>
    <property type="match status" value="1"/>
</dbReference>
<dbReference type="InterPro" id="IPR050168">
    <property type="entry name" value="AAA_ATPase_domain"/>
</dbReference>
<organism evidence="22 23">
    <name type="scientific">Wallemia mellicola</name>
    <dbReference type="NCBI Taxonomy" id="1708541"/>
    <lineage>
        <taxon>Eukaryota</taxon>
        <taxon>Fungi</taxon>
        <taxon>Dikarya</taxon>
        <taxon>Basidiomycota</taxon>
        <taxon>Wallemiomycotina</taxon>
        <taxon>Wallemiomycetes</taxon>
        <taxon>Wallemiales</taxon>
        <taxon>Wallemiaceae</taxon>
        <taxon>Wallemia</taxon>
    </lineage>
</organism>
<dbReference type="Pfam" id="PF00004">
    <property type="entry name" value="AAA"/>
    <property type="match status" value="2"/>
</dbReference>
<dbReference type="GO" id="GO:0016887">
    <property type="term" value="F:ATP hydrolysis activity"/>
    <property type="evidence" value="ECO:0007669"/>
    <property type="project" value="InterPro"/>
</dbReference>
<proteinExistence type="inferred from homology"/>
<dbReference type="InterPro" id="IPR015342">
    <property type="entry name" value="PEX1-N_C-lobe"/>
</dbReference>
<dbReference type="InterPro" id="IPR041569">
    <property type="entry name" value="AAA_lid_3"/>
</dbReference>
<keyword evidence="11" id="KW-0472">Membrane</keyword>
<evidence type="ECO:0000256" key="1">
    <source>
        <dbReference type="ARBA" id="ARBA00004514"/>
    </source>
</evidence>
<dbReference type="SMART" id="SM00382">
    <property type="entry name" value="AAA"/>
    <property type="match status" value="2"/>
</dbReference>
<dbReference type="Gene3D" id="1.10.8.60">
    <property type="match status" value="2"/>
</dbReference>
<dbReference type="GO" id="GO:0016558">
    <property type="term" value="P:protein import into peroxisome matrix"/>
    <property type="evidence" value="ECO:0007669"/>
    <property type="project" value="TreeGrafter"/>
</dbReference>
<feature type="binding site" evidence="19">
    <location>
        <begin position="1013"/>
        <end position="1016"/>
    </location>
    <ligand>
        <name>substrate</name>
    </ligand>
</feature>
<evidence type="ECO:0000313" key="22">
    <source>
        <dbReference type="EMBL" id="TIB81498.1"/>
    </source>
</evidence>
<feature type="compositionally biased region" description="Polar residues" evidence="20">
    <location>
        <begin position="132"/>
        <end position="152"/>
    </location>
</feature>
<dbReference type="FunFam" id="1.10.8.60:FF:000105">
    <property type="entry name" value="PeRoXisome assembly factor"/>
    <property type="match status" value="1"/>
</dbReference>
<evidence type="ECO:0000256" key="7">
    <source>
        <dbReference type="ARBA" id="ARBA00022741"/>
    </source>
</evidence>
<dbReference type="InterPro" id="IPR027417">
    <property type="entry name" value="P-loop_NTPase"/>
</dbReference>
<dbReference type="InterPro" id="IPR013078">
    <property type="entry name" value="His_Pase_superF_clade-1"/>
</dbReference>
<dbReference type="AlphaFoldDB" id="A0A4T0MF70"/>
<evidence type="ECO:0000256" key="15">
    <source>
        <dbReference type="ARBA" id="ARBA00046271"/>
    </source>
</evidence>
<dbReference type="SUPFAM" id="SSF54585">
    <property type="entry name" value="Cdc48 domain 2-like"/>
    <property type="match status" value="1"/>
</dbReference>
<dbReference type="SUPFAM" id="SSF52540">
    <property type="entry name" value="P-loop containing nucleoside triphosphate hydrolases"/>
    <property type="match status" value="2"/>
</dbReference>
<dbReference type="SUPFAM" id="SSF53254">
    <property type="entry name" value="Phosphoglycerate mutase-like"/>
    <property type="match status" value="1"/>
</dbReference>
<feature type="active site" description="Tele-phosphohistidine intermediate" evidence="18">
    <location>
        <position position="931"/>
    </location>
</feature>
<feature type="domain" description="AAA+ ATPase" evidence="21">
    <location>
        <begin position="336"/>
        <end position="481"/>
    </location>
</feature>
<evidence type="ECO:0000259" key="21">
    <source>
        <dbReference type="SMART" id="SM00382"/>
    </source>
</evidence>
<dbReference type="Pfam" id="PF17862">
    <property type="entry name" value="AAA_lid_3"/>
    <property type="match status" value="1"/>
</dbReference>
<gene>
    <name evidence="22" type="ORF">E3Q22_01032</name>
</gene>
<dbReference type="InterPro" id="IPR029067">
    <property type="entry name" value="CDC48_domain_2-like_sf"/>
</dbReference>
<feature type="binding site" evidence="19">
    <location>
        <position position="987"/>
    </location>
    <ligand>
        <name>substrate</name>
    </ligand>
</feature>
<keyword evidence="3" id="KW-0813">Transport</keyword>
<name>A0A4T0MF70_9BASI</name>
<protein>
    <recommendedName>
        <fullName evidence="14">Peroxisomal ATPase PEX1</fullName>
    </recommendedName>
    <alternativeName>
        <fullName evidence="13">Peroxin-1</fullName>
    </alternativeName>
</protein>
<dbReference type="InterPro" id="IPR003593">
    <property type="entry name" value="AAA+_ATPase"/>
</dbReference>
<evidence type="ECO:0000256" key="19">
    <source>
        <dbReference type="PIRSR" id="PIRSR613078-2"/>
    </source>
</evidence>
<evidence type="ECO:0000256" key="12">
    <source>
        <dbReference type="ARBA" id="ARBA00023140"/>
    </source>
</evidence>
<dbReference type="Pfam" id="PF09262">
    <property type="entry name" value="PEX-1N"/>
    <property type="match status" value="1"/>
</dbReference>
<dbReference type="Gene3D" id="3.40.50.1240">
    <property type="entry name" value="Phosphoglycerate mutase-like"/>
    <property type="match status" value="1"/>
</dbReference>
<evidence type="ECO:0000256" key="9">
    <source>
        <dbReference type="ARBA" id="ARBA00022840"/>
    </source>
</evidence>
<comment type="caution">
    <text evidence="22">The sequence shown here is derived from an EMBL/GenBank/DDBJ whole genome shotgun (WGS) entry which is preliminary data.</text>
</comment>
<feature type="domain" description="AAA+ ATPase" evidence="21">
    <location>
        <begin position="608"/>
        <end position="744"/>
    </location>
</feature>
<evidence type="ECO:0000256" key="2">
    <source>
        <dbReference type="ARBA" id="ARBA00006914"/>
    </source>
</evidence>